<reference evidence="2" key="2">
    <citation type="submission" date="2025-09" db="UniProtKB">
        <authorList>
            <consortium name="Ensembl"/>
        </authorList>
    </citation>
    <scope>IDENTIFICATION</scope>
</reference>
<dbReference type="GO" id="GO:0004497">
    <property type="term" value="F:monooxygenase activity"/>
    <property type="evidence" value="ECO:0007669"/>
    <property type="project" value="InterPro"/>
</dbReference>
<sequence length="77" mass="8344">MDPVVALVLGVSCLLLLSLWRHRSGRGKLPPGPTPLPIIGNILQIDVKDISKSLMHVSMLCAPSVACEASLWKKLCR</sequence>
<reference evidence="2" key="1">
    <citation type="submission" date="2025-08" db="UniProtKB">
        <authorList>
            <consortium name="Ensembl"/>
        </authorList>
    </citation>
    <scope>IDENTIFICATION</scope>
</reference>
<feature type="signal peptide" evidence="1">
    <location>
        <begin position="1"/>
        <end position="27"/>
    </location>
</feature>
<dbReference type="Ensembl" id="ENSMMMT00000020281.1">
    <property type="protein sequence ID" value="ENSMMMP00000017829.1"/>
    <property type="gene ID" value="ENSMMMG00000015815.1"/>
</dbReference>
<name>A0A8C6EUY5_MARMA</name>
<dbReference type="SUPFAM" id="SSF48264">
    <property type="entry name" value="Cytochrome P450"/>
    <property type="match status" value="1"/>
</dbReference>
<dbReference type="Proteomes" id="UP000694407">
    <property type="component" value="Unplaced"/>
</dbReference>
<evidence type="ECO:0000256" key="1">
    <source>
        <dbReference type="SAM" id="SignalP"/>
    </source>
</evidence>
<evidence type="ECO:0008006" key="4">
    <source>
        <dbReference type="Google" id="ProtNLM"/>
    </source>
</evidence>
<dbReference type="AlphaFoldDB" id="A0A8C6EUY5"/>
<evidence type="ECO:0000313" key="3">
    <source>
        <dbReference type="Proteomes" id="UP000694407"/>
    </source>
</evidence>
<proteinExistence type="predicted"/>
<feature type="chain" id="PRO_5034861089" description="Cytochrome P450" evidence="1">
    <location>
        <begin position="28"/>
        <end position="77"/>
    </location>
</feature>
<accession>A0A8C6EUY5</accession>
<organism evidence="2 3">
    <name type="scientific">Marmota marmota marmota</name>
    <name type="common">Alpine marmot</name>
    <dbReference type="NCBI Taxonomy" id="9994"/>
    <lineage>
        <taxon>Eukaryota</taxon>
        <taxon>Metazoa</taxon>
        <taxon>Chordata</taxon>
        <taxon>Craniata</taxon>
        <taxon>Vertebrata</taxon>
        <taxon>Euteleostomi</taxon>
        <taxon>Mammalia</taxon>
        <taxon>Eutheria</taxon>
        <taxon>Euarchontoglires</taxon>
        <taxon>Glires</taxon>
        <taxon>Rodentia</taxon>
        <taxon>Sciuromorpha</taxon>
        <taxon>Sciuridae</taxon>
        <taxon>Xerinae</taxon>
        <taxon>Marmotini</taxon>
        <taxon>Marmota</taxon>
    </lineage>
</organism>
<evidence type="ECO:0000313" key="2">
    <source>
        <dbReference type="Ensembl" id="ENSMMMP00000017829.1"/>
    </source>
</evidence>
<dbReference type="GO" id="GO:0005506">
    <property type="term" value="F:iron ion binding"/>
    <property type="evidence" value="ECO:0007669"/>
    <property type="project" value="InterPro"/>
</dbReference>
<dbReference type="GO" id="GO:0016705">
    <property type="term" value="F:oxidoreductase activity, acting on paired donors, with incorporation or reduction of molecular oxygen"/>
    <property type="evidence" value="ECO:0007669"/>
    <property type="project" value="InterPro"/>
</dbReference>
<keyword evidence="3" id="KW-1185">Reference proteome</keyword>
<dbReference type="InterPro" id="IPR036396">
    <property type="entry name" value="Cyt_P450_sf"/>
</dbReference>
<dbReference type="GO" id="GO:0020037">
    <property type="term" value="F:heme binding"/>
    <property type="evidence" value="ECO:0007669"/>
    <property type="project" value="InterPro"/>
</dbReference>
<dbReference type="GeneTree" id="ENSGT00940000163209"/>
<protein>
    <recommendedName>
        <fullName evidence="4">Cytochrome P450</fullName>
    </recommendedName>
</protein>
<keyword evidence="1" id="KW-0732">Signal</keyword>